<protein>
    <submittedName>
        <fullName evidence="1">Uncharacterized protein</fullName>
    </submittedName>
</protein>
<organism evidence="1 2">
    <name type="scientific">Aquibium pacificus</name>
    <dbReference type="NCBI Taxonomy" id="3153579"/>
    <lineage>
        <taxon>Bacteria</taxon>
        <taxon>Pseudomonadati</taxon>
        <taxon>Pseudomonadota</taxon>
        <taxon>Alphaproteobacteria</taxon>
        <taxon>Hyphomicrobiales</taxon>
        <taxon>Phyllobacteriaceae</taxon>
        <taxon>Aquibium</taxon>
    </lineage>
</organism>
<keyword evidence="2" id="KW-1185">Reference proteome</keyword>
<proteinExistence type="predicted"/>
<name>A0ABV3STX7_9HYPH</name>
<evidence type="ECO:0000313" key="1">
    <source>
        <dbReference type="EMBL" id="MEX0409359.1"/>
    </source>
</evidence>
<comment type="caution">
    <text evidence="1">The sequence shown here is derived from an EMBL/GenBank/DDBJ whole genome shotgun (WGS) entry which is preliminary data.</text>
</comment>
<evidence type="ECO:0000313" key="2">
    <source>
        <dbReference type="Proteomes" id="UP001556692"/>
    </source>
</evidence>
<dbReference type="EMBL" id="JBDPGJ010000009">
    <property type="protein sequence ID" value="MEX0409359.1"/>
    <property type="molecule type" value="Genomic_DNA"/>
</dbReference>
<dbReference type="Proteomes" id="UP001556692">
    <property type="component" value="Unassembled WGS sequence"/>
</dbReference>
<sequence>MLRRLLMLFAIAIRSRRKPVTPEERLRRAGLAPEFFGATSARKSGPKSKV</sequence>
<dbReference type="RefSeq" id="WP_367957219.1">
    <property type="nucleotide sequence ID" value="NZ_JBDPGJ010000009.1"/>
</dbReference>
<reference evidence="1 2" key="1">
    <citation type="submission" date="2024-05" db="EMBL/GenBank/DDBJ databases">
        <authorList>
            <person name="Jiang F."/>
        </authorList>
    </citation>
    <scope>NUCLEOTIDE SEQUENCE [LARGE SCALE GENOMIC DNA]</scope>
    <source>
        <strain evidence="1 2">LZ166</strain>
    </source>
</reference>
<accession>A0ABV3STX7</accession>
<gene>
    <name evidence="1" type="ORF">ABGN05_27340</name>
</gene>